<dbReference type="InterPro" id="IPR016024">
    <property type="entry name" value="ARM-type_fold"/>
</dbReference>
<dbReference type="Proteomes" id="UP001597237">
    <property type="component" value="Unassembled WGS sequence"/>
</dbReference>
<dbReference type="Gene3D" id="1.25.10.90">
    <property type="match status" value="1"/>
</dbReference>
<reference evidence="2" key="1">
    <citation type="journal article" date="2019" name="Int. J. Syst. Evol. Microbiol.">
        <title>The Global Catalogue of Microorganisms (GCM) 10K type strain sequencing project: providing services to taxonomists for standard genome sequencing and annotation.</title>
        <authorList>
            <consortium name="The Broad Institute Genomics Platform"/>
            <consortium name="The Broad Institute Genome Sequencing Center for Infectious Disease"/>
            <person name="Wu L."/>
            <person name="Ma J."/>
        </authorList>
    </citation>
    <scope>NUCLEOTIDE SEQUENCE [LARGE SCALE GENOMIC DNA]</scope>
    <source>
        <strain evidence="2">DFY28</strain>
    </source>
</reference>
<accession>A0ABW4N4D2</accession>
<sequence length="244" mass="27015">MHPEHARLLEEIRKAGRPPAMPPPGNDSFGSSGRVSYFVSVPGRRAIARGWAQARRQSEPQAVLAVVESLLDGESFEERTLATFLLAYHGPARGAVRPEQVESWLGRLNGWAEVDGLCQSLFPADQLLADWPAWRATLERLAGEPDPNKRRASLVLLTGPVKASDDPRLKTAAFGAIDRLGSERDPLIAKAVSWLLRALCQRHRAEVEAYLERHASRLTALAVRETRTKLATGVKTPRRPRWGL</sequence>
<dbReference type="PANTHER" id="PTHR34070:SF1">
    <property type="entry name" value="DNA ALKYLATION REPAIR PROTEIN"/>
    <property type="match status" value="1"/>
</dbReference>
<dbReference type="SUPFAM" id="SSF48371">
    <property type="entry name" value="ARM repeat"/>
    <property type="match status" value="1"/>
</dbReference>
<gene>
    <name evidence="1" type="ORF">ACFSC0_15770</name>
</gene>
<protein>
    <submittedName>
        <fullName evidence="1">DNA alkylation repair protein</fullName>
    </submittedName>
</protein>
<dbReference type="Pfam" id="PF08713">
    <property type="entry name" value="DNA_alkylation"/>
    <property type="match status" value="1"/>
</dbReference>
<organism evidence="1 2">
    <name type="scientific">Phenylobacterium terrae</name>
    <dbReference type="NCBI Taxonomy" id="2665495"/>
    <lineage>
        <taxon>Bacteria</taxon>
        <taxon>Pseudomonadati</taxon>
        <taxon>Pseudomonadota</taxon>
        <taxon>Alphaproteobacteria</taxon>
        <taxon>Caulobacterales</taxon>
        <taxon>Caulobacteraceae</taxon>
        <taxon>Phenylobacterium</taxon>
    </lineage>
</organism>
<dbReference type="RefSeq" id="WP_377281826.1">
    <property type="nucleotide sequence ID" value="NZ_JBHRSI010000005.1"/>
</dbReference>
<keyword evidence="2" id="KW-1185">Reference proteome</keyword>
<proteinExistence type="predicted"/>
<dbReference type="EMBL" id="JBHUEY010000006">
    <property type="protein sequence ID" value="MFD1784861.1"/>
    <property type="molecule type" value="Genomic_DNA"/>
</dbReference>
<dbReference type="PANTHER" id="PTHR34070">
    <property type="entry name" value="ARMADILLO-TYPE FOLD"/>
    <property type="match status" value="1"/>
</dbReference>
<evidence type="ECO:0000313" key="1">
    <source>
        <dbReference type="EMBL" id="MFD1784861.1"/>
    </source>
</evidence>
<dbReference type="InterPro" id="IPR014825">
    <property type="entry name" value="DNA_alkylation"/>
</dbReference>
<comment type="caution">
    <text evidence="1">The sequence shown here is derived from an EMBL/GenBank/DDBJ whole genome shotgun (WGS) entry which is preliminary data.</text>
</comment>
<evidence type="ECO:0000313" key="2">
    <source>
        <dbReference type="Proteomes" id="UP001597237"/>
    </source>
</evidence>
<dbReference type="CDD" id="cd06561">
    <property type="entry name" value="AlkD_like"/>
    <property type="match status" value="1"/>
</dbReference>
<name>A0ABW4N4D2_9CAUL</name>